<accession>A0A2R4WGH5</accession>
<dbReference type="AlphaFoldDB" id="A0A2R4WGH5"/>
<name>A0A2R4WGH5_9HYPH</name>
<feature type="domain" description="YspA cpYpsA-related SLOG" evidence="1">
    <location>
        <begin position="40"/>
        <end position="104"/>
    </location>
</feature>
<sequence length="165" mass="17914">MGRHLRRRGLVGRQADAAALRLPGGGDRGAVRPAKEPRVIIAVTGGRTFSERRLAFRSLDEVDVVLGGICGLVEGGASGLDTFAREWAVERGVPFETMPADWRRWGKAMAGRARNQDMLRRWRPFALVAFEGNEGTADMVERAGLARIPVIHATANGLVMPASLQ</sequence>
<evidence type="ECO:0000313" key="3">
    <source>
        <dbReference type="Proteomes" id="UP000244755"/>
    </source>
</evidence>
<dbReference type="Proteomes" id="UP000244755">
    <property type="component" value="Chromosome 1"/>
</dbReference>
<reference evidence="2 3" key="1">
    <citation type="submission" date="2018-04" db="EMBL/GenBank/DDBJ databases">
        <title>Methylobacterium sp. PR1016A genome.</title>
        <authorList>
            <person name="Park W."/>
        </authorList>
    </citation>
    <scope>NUCLEOTIDE SEQUENCE [LARGE SCALE GENOMIC DNA]</scope>
    <source>
        <strain evidence="2 3">PR1016A</strain>
    </source>
</reference>
<dbReference type="KEGG" id="mee:DA075_06665"/>
<organism evidence="2 3">
    <name type="scientific">Methylobacterium currus</name>
    <dbReference type="NCBI Taxonomy" id="2051553"/>
    <lineage>
        <taxon>Bacteria</taxon>
        <taxon>Pseudomonadati</taxon>
        <taxon>Pseudomonadota</taxon>
        <taxon>Alphaproteobacteria</taxon>
        <taxon>Hyphomicrobiales</taxon>
        <taxon>Methylobacteriaceae</taxon>
        <taxon>Methylobacterium</taxon>
    </lineage>
</organism>
<dbReference type="EMBL" id="CP028843">
    <property type="protein sequence ID" value="AWB20646.1"/>
    <property type="molecule type" value="Genomic_DNA"/>
</dbReference>
<evidence type="ECO:0000259" key="1">
    <source>
        <dbReference type="Pfam" id="PF10686"/>
    </source>
</evidence>
<keyword evidence="3" id="KW-1185">Reference proteome</keyword>
<gene>
    <name evidence="2" type="ORF">DA075_06665</name>
</gene>
<dbReference type="InterPro" id="IPR019627">
    <property type="entry name" value="YAcAr"/>
</dbReference>
<dbReference type="Pfam" id="PF10686">
    <property type="entry name" value="YAcAr"/>
    <property type="match status" value="1"/>
</dbReference>
<protein>
    <submittedName>
        <fullName evidence="2">DUF2493 domain-containing protein</fullName>
    </submittedName>
</protein>
<dbReference type="OrthoDB" id="572639at2"/>
<proteinExistence type="predicted"/>
<evidence type="ECO:0000313" key="2">
    <source>
        <dbReference type="EMBL" id="AWB20646.1"/>
    </source>
</evidence>